<feature type="compositionally biased region" description="Basic and acidic residues" evidence="2">
    <location>
        <begin position="11"/>
        <end position="23"/>
    </location>
</feature>
<dbReference type="SUPFAM" id="SSF53383">
    <property type="entry name" value="PLP-dependent transferases"/>
    <property type="match status" value="1"/>
</dbReference>
<keyword evidence="4" id="KW-0808">Transferase</keyword>
<evidence type="ECO:0000256" key="2">
    <source>
        <dbReference type="SAM" id="MobiDB-lite"/>
    </source>
</evidence>
<dbReference type="Gene3D" id="3.90.1150.10">
    <property type="entry name" value="Aspartate Aminotransferase, domain 1"/>
    <property type="match status" value="1"/>
</dbReference>
<name>A0A2U2HM33_9BURK</name>
<dbReference type="InterPro" id="IPR000192">
    <property type="entry name" value="Aminotrans_V_dom"/>
</dbReference>
<dbReference type="InterPro" id="IPR015422">
    <property type="entry name" value="PyrdxlP-dep_Trfase_small"/>
</dbReference>
<gene>
    <name evidence="4" type="ORF">C7C56_011730</name>
</gene>
<dbReference type="InterPro" id="IPR015421">
    <property type="entry name" value="PyrdxlP-dep_Trfase_major"/>
</dbReference>
<accession>A0A2U2HM33</accession>
<feature type="domain" description="Aminotransferase class V" evidence="3">
    <location>
        <begin position="81"/>
        <end position="363"/>
    </location>
</feature>
<keyword evidence="4" id="KW-0032">Aminotransferase</keyword>
<dbReference type="InterPro" id="IPR015424">
    <property type="entry name" value="PyrdxlP-dep_Trfase"/>
</dbReference>
<dbReference type="AlphaFoldDB" id="A0A2U2HM33"/>
<keyword evidence="1" id="KW-0663">Pyridoxal phosphate</keyword>
<feature type="compositionally biased region" description="Basic residues" evidence="2">
    <location>
        <begin position="1"/>
        <end position="10"/>
    </location>
</feature>
<dbReference type="Gene3D" id="3.40.640.10">
    <property type="entry name" value="Type I PLP-dependent aspartate aminotransferase-like (Major domain)"/>
    <property type="match status" value="1"/>
</dbReference>
<dbReference type="EMBL" id="PXWF02000191">
    <property type="protein sequence ID" value="PWF48496.1"/>
    <property type="molecule type" value="Genomic_DNA"/>
</dbReference>
<dbReference type="PANTHER" id="PTHR43092:SF6">
    <property type="entry name" value="BLR1280 PROTEIN"/>
    <property type="match status" value="1"/>
</dbReference>
<evidence type="ECO:0000256" key="1">
    <source>
        <dbReference type="ARBA" id="ARBA00022898"/>
    </source>
</evidence>
<organism evidence="4 5">
    <name type="scientific">Massilia glaciei</name>
    <dbReference type="NCBI Taxonomy" id="1524097"/>
    <lineage>
        <taxon>Bacteria</taxon>
        <taxon>Pseudomonadati</taxon>
        <taxon>Pseudomonadota</taxon>
        <taxon>Betaproteobacteria</taxon>
        <taxon>Burkholderiales</taxon>
        <taxon>Oxalobacteraceae</taxon>
        <taxon>Telluria group</taxon>
        <taxon>Massilia</taxon>
    </lineage>
</organism>
<proteinExistence type="predicted"/>
<reference evidence="4 5" key="1">
    <citation type="submission" date="2018-04" db="EMBL/GenBank/DDBJ databases">
        <title>Massilia violaceinigra sp. nov., a novel purple-pigmented bacterium isolated from Tianshan glacier, Xinjiang, China.</title>
        <authorList>
            <person name="Wang H."/>
        </authorList>
    </citation>
    <scope>NUCLEOTIDE SEQUENCE [LARGE SCALE GENOMIC DNA]</scope>
    <source>
        <strain evidence="4 5">B448-2</strain>
    </source>
</reference>
<evidence type="ECO:0000313" key="5">
    <source>
        <dbReference type="Proteomes" id="UP000241421"/>
    </source>
</evidence>
<dbReference type="Proteomes" id="UP000241421">
    <property type="component" value="Unassembled WGS sequence"/>
</dbReference>
<comment type="caution">
    <text evidence="4">The sequence shown here is derived from an EMBL/GenBank/DDBJ whole genome shotgun (WGS) entry which is preliminary data.</text>
</comment>
<protein>
    <submittedName>
        <fullName evidence="4">Aminotransferase class V-fold PLP-dependent enzyme</fullName>
    </submittedName>
</protein>
<dbReference type="PANTHER" id="PTHR43092">
    <property type="entry name" value="L-CYSTEINE DESULFHYDRASE"/>
    <property type="match status" value="1"/>
</dbReference>
<feature type="region of interest" description="Disordered" evidence="2">
    <location>
        <begin position="1"/>
        <end position="23"/>
    </location>
</feature>
<dbReference type="GO" id="GO:0008483">
    <property type="term" value="F:transaminase activity"/>
    <property type="evidence" value="ECO:0007669"/>
    <property type="project" value="UniProtKB-KW"/>
</dbReference>
<sequence>MHGNRIHREKRMVDMHQTRRPDDEPYWSSLRDAFQKAPDRINLENGYFGTQATSVFEAWQRLERQIHLENSYFLRVRKPALMTAAIARLAEFSGCDPSELLVTRNVIEALNIVIQGYPFAAGDEVVVASHDYDEVVEILQMVSERKGLTLRRVVIPLDPQSDDEIVDVYRRAIAPRTRVLLLTHVVPRTGQIMPVQKISAMAREFGVETIVDAAHSYAHLDFKVSELGADFVGVNLHKWLGAPLGVGMLYIRHARIADISPLYGDVKHAVTTMAKLGNFGTVPPGPILAIPDAIAFHLAIGSANKEARLRYLKQYWLTRVRGLRNVRSLTPADPNRSCAIATFSINGMPSSEVVRRLLCEHAIFTVVRNVDGHEGVRVTPNLSTSIAELDLLVGAITTLADTQIPATVVR</sequence>
<dbReference type="Pfam" id="PF00266">
    <property type="entry name" value="Aminotran_5"/>
    <property type="match status" value="1"/>
</dbReference>
<keyword evidence="5" id="KW-1185">Reference proteome</keyword>
<dbReference type="OrthoDB" id="9764293at2"/>
<evidence type="ECO:0000313" key="4">
    <source>
        <dbReference type="EMBL" id="PWF48496.1"/>
    </source>
</evidence>
<evidence type="ECO:0000259" key="3">
    <source>
        <dbReference type="Pfam" id="PF00266"/>
    </source>
</evidence>